<evidence type="ECO:0008006" key="4">
    <source>
        <dbReference type="Google" id="ProtNLM"/>
    </source>
</evidence>
<comment type="caution">
    <text evidence="2">The sequence shown here is derived from an EMBL/GenBank/DDBJ whole genome shotgun (WGS) entry which is preliminary data.</text>
</comment>
<feature type="signal peptide" evidence="1">
    <location>
        <begin position="1"/>
        <end position="20"/>
    </location>
</feature>
<dbReference type="OrthoDB" id="11310at2"/>
<organism evidence="2 3">
    <name type="scientific">Arcobacter cloacae</name>
    <dbReference type="NCBI Taxonomy" id="1054034"/>
    <lineage>
        <taxon>Bacteria</taxon>
        <taxon>Pseudomonadati</taxon>
        <taxon>Campylobacterota</taxon>
        <taxon>Epsilonproteobacteria</taxon>
        <taxon>Campylobacterales</taxon>
        <taxon>Arcobacteraceae</taxon>
        <taxon>Arcobacter</taxon>
    </lineage>
</organism>
<dbReference type="NCBIfam" id="TIGR04219">
    <property type="entry name" value="OMP_w_GlyGly"/>
    <property type="match status" value="1"/>
</dbReference>
<name>A0A4Q0ZDY5_9BACT</name>
<dbReference type="EMBL" id="PDJZ01000004">
    <property type="protein sequence ID" value="RXJ84614.1"/>
    <property type="molecule type" value="Genomic_DNA"/>
</dbReference>
<feature type="chain" id="PRO_5020455713" description="TIGR04219 family outer membrane beta-barrel protein" evidence="1">
    <location>
        <begin position="21"/>
        <end position="243"/>
    </location>
</feature>
<accession>A0A4Q0ZDY5</accession>
<gene>
    <name evidence="2" type="ORF">CRU90_04450</name>
</gene>
<dbReference type="InterPro" id="IPR026387">
    <property type="entry name" value="OMP_w_GlyGly"/>
</dbReference>
<dbReference type="RefSeq" id="WP_128986075.1">
    <property type="nucleotide sequence ID" value="NZ_PDJZ01000004.1"/>
</dbReference>
<evidence type="ECO:0000313" key="3">
    <source>
        <dbReference type="Proteomes" id="UP000290870"/>
    </source>
</evidence>
<sequence>MKKNIILLSLSAVLALGANADTFGFELGGAYWGAKTSGDFSYKGDKIDLDRDLGYKDFNTNFVWASFEHPIPIIPNLKIQHTQLDEKSSKNASFTFDNKTYTGTVNSTLKLNQTDFIFYYELLDNWVNFDFGVNAKYIDASTQVDSTTQTASSKDLNYVIPMVYAKAKFDLPFSGLSLESDVSYISYDSNTFYDLKGGLSYETSFGLGTTVGYRTQKIELDDVSDVYSDIQVKGAYAGLFYHF</sequence>
<keyword evidence="1" id="KW-0732">Signal</keyword>
<proteinExistence type="predicted"/>
<dbReference type="Proteomes" id="UP000290870">
    <property type="component" value="Unassembled WGS sequence"/>
</dbReference>
<protein>
    <recommendedName>
        <fullName evidence="4">TIGR04219 family outer membrane beta-barrel protein</fullName>
    </recommendedName>
</protein>
<reference evidence="2 3" key="1">
    <citation type="submission" date="2017-10" db="EMBL/GenBank/DDBJ databases">
        <title>Genomics of the genus Arcobacter.</title>
        <authorList>
            <person name="Perez-Cataluna A."/>
            <person name="Figueras M.J."/>
        </authorList>
    </citation>
    <scope>NUCLEOTIDE SEQUENCE [LARGE SCALE GENOMIC DNA]</scope>
    <source>
        <strain evidence="2 3">F26</strain>
    </source>
</reference>
<evidence type="ECO:0000256" key="1">
    <source>
        <dbReference type="SAM" id="SignalP"/>
    </source>
</evidence>
<dbReference type="AlphaFoldDB" id="A0A4Q0ZDY5"/>
<evidence type="ECO:0000313" key="2">
    <source>
        <dbReference type="EMBL" id="RXJ84614.1"/>
    </source>
</evidence>